<feature type="domain" description="NADH:flavin oxidoreductase/NADH oxidase N-terminal" evidence="1">
    <location>
        <begin position="224"/>
        <end position="320"/>
    </location>
</feature>
<dbReference type="Proteomes" id="UP000815677">
    <property type="component" value="Unassembled WGS sequence"/>
</dbReference>
<protein>
    <recommendedName>
        <fullName evidence="1">NADH:flavin oxidoreductase/NADH oxidase N-terminal domain-containing protein</fullName>
    </recommendedName>
</protein>
<dbReference type="SUPFAM" id="SSF51395">
    <property type="entry name" value="FMN-linked oxidoreductases"/>
    <property type="match status" value="1"/>
</dbReference>
<dbReference type="PANTHER" id="PTHR22893">
    <property type="entry name" value="NADH OXIDOREDUCTASE-RELATED"/>
    <property type="match status" value="1"/>
</dbReference>
<sequence length="355" mass="39100">MATPKLFQPVRLGDIQLAHRVVLAPMTRFRADANHVPLPHVAEYYAQRASTPGTLLISDGTVIAAQAGGFENVPGIWSAEQIAAWKEVASRVHAQGSFMFLQIAALGRTALPAVLEKEGGFPYVSASDVRHAERQQAPRALTKPELVEYARLFAVAASNAVHEAGFDGVELHAGNGYLLDQFLHDEVNTRDDEYGGEPVENRSRFLLEVYSSQDMHFDNPKPTYTYLVTELRNRFPELAYLHIIEPRVNGHNDVSPQDSEGASNDFIRAIWSGRPLISAGGYKRDTAIATAEVKGDLIAFGRMFLANPDLPYRLKNDIPLTVGRRELYYAPGSTNPEGFTDYPFTDKANVTGSTA</sequence>
<name>A0ABQ0LQP7_MYCCL</name>
<feature type="domain" description="NADH:flavin oxidoreductase/NADH oxidase N-terminal" evidence="1">
    <location>
        <begin position="5"/>
        <end position="209"/>
    </location>
</feature>
<dbReference type="EMBL" id="DF847998">
    <property type="protein sequence ID" value="GAT52914.1"/>
    <property type="molecule type" value="Genomic_DNA"/>
</dbReference>
<proteinExistence type="predicted"/>
<evidence type="ECO:0000313" key="3">
    <source>
        <dbReference type="Proteomes" id="UP000815677"/>
    </source>
</evidence>
<dbReference type="Pfam" id="PF00724">
    <property type="entry name" value="Oxidored_FMN"/>
    <property type="match status" value="2"/>
</dbReference>
<dbReference type="CDD" id="cd02933">
    <property type="entry name" value="OYE_like_FMN"/>
    <property type="match status" value="1"/>
</dbReference>
<organism evidence="2 3">
    <name type="scientific">Mycena chlorophos</name>
    <name type="common">Agaric fungus</name>
    <name type="synonym">Agaricus chlorophos</name>
    <dbReference type="NCBI Taxonomy" id="658473"/>
    <lineage>
        <taxon>Eukaryota</taxon>
        <taxon>Fungi</taxon>
        <taxon>Dikarya</taxon>
        <taxon>Basidiomycota</taxon>
        <taxon>Agaricomycotina</taxon>
        <taxon>Agaricomycetes</taxon>
        <taxon>Agaricomycetidae</taxon>
        <taxon>Agaricales</taxon>
        <taxon>Marasmiineae</taxon>
        <taxon>Mycenaceae</taxon>
        <taxon>Mycena</taxon>
    </lineage>
</organism>
<reference evidence="2" key="1">
    <citation type="submission" date="2014-09" db="EMBL/GenBank/DDBJ databases">
        <title>Genome sequence of the luminous mushroom Mycena chlorophos for searching fungal bioluminescence genes.</title>
        <authorList>
            <person name="Tanaka Y."/>
            <person name="Kasuga D."/>
            <person name="Oba Y."/>
            <person name="Hase S."/>
            <person name="Sato K."/>
            <person name="Oba Y."/>
            <person name="Sakakibara Y."/>
        </authorList>
    </citation>
    <scope>NUCLEOTIDE SEQUENCE</scope>
</reference>
<accession>A0ABQ0LQP7</accession>
<evidence type="ECO:0000259" key="1">
    <source>
        <dbReference type="Pfam" id="PF00724"/>
    </source>
</evidence>
<dbReference type="InterPro" id="IPR013785">
    <property type="entry name" value="Aldolase_TIM"/>
</dbReference>
<gene>
    <name evidence="2" type="ORF">MCHLO_09922</name>
</gene>
<dbReference type="InterPro" id="IPR045247">
    <property type="entry name" value="Oye-like"/>
</dbReference>
<dbReference type="PANTHER" id="PTHR22893:SF91">
    <property type="entry name" value="NADPH DEHYDROGENASE 2-RELATED"/>
    <property type="match status" value="1"/>
</dbReference>
<dbReference type="InterPro" id="IPR001155">
    <property type="entry name" value="OxRdtase_FMN_N"/>
</dbReference>
<evidence type="ECO:0000313" key="2">
    <source>
        <dbReference type="EMBL" id="GAT52914.1"/>
    </source>
</evidence>
<keyword evidence="3" id="KW-1185">Reference proteome</keyword>
<dbReference type="Gene3D" id="3.20.20.70">
    <property type="entry name" value="Aldolase class I"/>
    <property type="match status" value="1"/>
</dbReference>